<name>A0A2U2BYW0_9BACT</name>
<protein>
    <submittedName>
        <fullName evidence="2">Uncharacterized protein</fullName>
    </submittedName>
</protein>
<accession>A0A2U2BYW0</accession>
<keyword evidence="1" id="KW-1133">Transmembrane helix</keyword>
<evidence type="ECO:0000313" key="3">
    <source>
        <dbReference type="Proteomes" id="UP000245014"/>
    </source>
</evidence>
<dbReference type="Proteomes" id="UP000245014">
    <property type="component" value="Unassembled WGS sequence"/>
</dbReference>
<evidence type="ECO:0000313" key="2">
    <source>
        <dbReference type="EMBL" id="PWE20000.1"/>
    </source>
</evidence>
<reference evidence="2 3" key="1">
    <citation type="submission" date="2018-05" db="EMBL/GenBank/DDBJ databases">
        <title>Antimicrobial susceptibility testing and genomic analysis of Arcobacter skirrowii strains and one Arcobacter butzleri isolated from German poultry farms.</title>
        <authorList>
            <person name="Haenel I."/>
            <person name="Hotzel H."/>
            <person name="Tomaso H."/>
            <person name="Busch A."/>
        </authorList>
    </citation>
    <scope>NUCLEOTIDE SEQUENCE [LARGE SCALE GENOMIC DNA]</scope>
    <source>
        <strain evidence="3">v</strain>
    </source>
</reference>
<keyword evidence="1" id="KW-0812">Transmembrane</keyword>
<comment type="caution">
    <text evidence="2">The sequence shown here is derived from an EMBL/GenBank/DDBJ whole genome shotgun (WGS) entry which is preliminary data.</text>
</comment>
<dbReference type="RefSeq" id="WP_109158711.1">
    <property type="nucleotide sequence ID" value="NZ_QEYI01000009.1"/>
</dbReference>
<dbReference type="NCBIfam" id="NF033611">
    <property type="entry name" value="SAVED"/>
    <property type="match status" value="1"/>
</dbReference>
<proteinExistence type="predicted"/>
<gene>
    <name evidence="2" type="ORF">DF188_08790</name>
</gene>
<sequence length="332" mass="38712">MIRFIENKYISLIGVIAIVAGPFYDTVENKYLTGMIALLLALSIFIIIVIEYFKGKKIGNSVVHIPIVIKVDDGVQAQYAMNELIKNIENQYGYDDYKEILIKYYSVNIERLIYEETCGIKDFDTLINFARIIKYNISQLENILNKQIKLHVAFYRRPAVAFLIGTMFRTNSLCIYQIDNKNEFKKVADIANRKYKERIDEFKKYKITEDINDNLNDNLNDEVLVVINSASHSVNTNSDDLKIYKNIVKIDLKEPGTIPYENDWSDYAQEIYNVFNKLQTNFKSIVVAHSMPESLAIILGMGFGEYWNITITQYHNGLYPKQYTMNQIKYYF</sequence>
<dbReference type="InterPro" id="IPR040836">
    <property type="entry name" value="SAVED"/>
</dbReference>
<dbReference type="EMBL" id="QEYI01000009">
    <property type="protein sequence ID" value="PWE20000.1"/>
    <property type="molecule type" value="Genomic_DNA"/>
</dbReference>
<organism evidence="2 3">
    <name type="scientific">Aliarcobacter skirrowii</name>
    <dbReference type="NCBI Taxonomy" id="28200"/>
    <lineage>
        <taxon>Bacteria</taxon>
        <taxon>Pseudomonadati</taxon>
        <taxon>Campylobacterota</taxon>
        <taxon>Epsilonproteobacteria</taxon>
        <taxon>Campylobacterales</taxon>
        <taxon>Arcobacteraceae</taxon>
        <taxon>Aliarcobacter</taxon>
    </lineage>
</organism>
<feature type="transmembrane region" description="Helical" evidence="1">
    <location>
        <begin position="9"/>
        <end position="25"/>
    </location>
</feature>
<dbReference type="AlphaFoldDB" id="A0A2U2BYW0"/>
<evidence type="ECO:0000256" key="1">
    <source>
        <dbReference type="SAM" id="Phobius"/>
    </source>
</evidence>
<feature type="transmembrane region" description="Helical" evidence="1">
    <location>
        <begin position="31"/>
        <end position="53"/>
    </location>
</feature>
<keyword evidence="1" id="KW-0472">Membrane</keyword>